<dbReference type="InterPro" id="IPR027417">
    <property type="entry name" value="P-loop_NTPase"/>
</dbReference>
<dbReference type="SUPFAM" id="SSF52540">
    <property type="entry name" value="P-loop containing nucleoside triphosphate hydrolases"/>
    <property type="match status" value="1"/>
</dbReference>
<gene>
    <name evidence="12" type="ORF">SAMN05216564_108124</name>
</gene>
<comment type="catalytic activity">
    <reaction evidence="6">
        <text>Couples ATP hydrolysis with the unwinding of duplex DNA by translocating in the 3'-5' direction.</text>
        <dbReference type="EC" id="5.6.2.4"/>
    </reaction>
</comment>
<keyword evidence="1" id="KW-0547">Nucleotide-binding</keyword>
<feature type="domain" description="UvrD-like helicase C-terminal" evidence="11">
    <location>
        <begin position="587"/>
        <end position="645"/>
    </location>
</feature>
<evidence type="ECO:0000256" key="1">
    <source>
        <dbReference type="ARBA" id="ARBA00022741"/>
    </source>
</evidence>
<dbReference type="GO" id="GO:0016787">
    <property type="term" value="F:hydrolase activity"/>
    <property type="evidence" value="ECO:0007669"/>
    <property type="project" value="UniProtKB-KW"/>
</dbReference>
<reference evidence="13" key="1">
    <citation type="submission" date="2016-10" db="EMBL/GenBank/DDBJ databases">
        <authorList>
            <person name="Varghese N."/>
            <person name="Submissions S."/>
        </authorList>
    </citation>
    <scope>NUCLEOTIDE SEQUENCE [LARGE SCALE GENOMIC DNA]</scope>
    <source>
        <strain evidence="13">DC30,IBRC 10041,KCTC 4046</strain>
    </source>
</reference>
<keyword evidence="3 12" id="KW-0347">Helicase</keyword>
<dbReference type="PANTHER" id="PTHR11070">
    <property type="entry name" value="UVRD / RECB / PCRA DNA HELICASE FAMILY MEMBER"/>
    <property type="match status" value="1"/>
</dbReference>
<feature type="region of interest" description="Disordered" evidence="9">
    <location>
        <begin position="669"/>
        <end position="688"/>
    </location>
</feature>
<keyword evidence="2" id="KW-0378">Hydrolase</keyword>
<dbReference type="GO" id="GO:0005524">
    <property type="term" value="F:ATP binding"/>
    <property type="evidence" value="ECO:0007669"/>
    <property type="project" value="UniProtKB-KW"/>
</dbReference>
<dbReference type="InterPro" id="IPR000212">
    <property type="entry name" value="DNA_helicase_UvrD/REP"/>
</dbReference>
<evidence type="ECO:0000256" key="4">
    <source>
        <dbReference type="ARBA" id="ARBA00022840"/>
    </source>
</evidence>
<evidence type="ECO:0000259" key="11">
    <source>
        <dbReference type="Pfam" id="PF13361"/>
    </source>
</evidence>
<feature type="domain" description="UvrD-like helicase ATP-binding" evidence="10">
    <location>
        <begin position="259"/>
        <end position="315"/>
    </location>
</feature>
<dbReference type="EMBL" id="FNPC01000008">
    <property type="protein sequence ID" value="SDY71208.1"/>
    <property type="molecule type" value="Genomic_DNA"/>
</dbReference>
<keyword evidence="5" id="KW-0413">Isomerase</keyword>
<sequence length="688" mass="77785">MLGEEPERRPLSDVCPAIETDIDAPQVTGLNIASADQSVLLWGPPGGGKTTETGFRTLIRAENGDLRPSECTVVTYRTALSDSLRRKLVSWGVFPEMTHAPSSEDNPYRYWGTAHAVACRATGFLEQFDNDGGKWTSEHEGMVDDLVRYAWCDEHNISFRAREPWQDTRASTFFDLYQYSKQNLLDVGSYDLPNKYLRGTLADDPRAWRLLDAFRQQWGAGIELFHDVVEQWEMWKAREDCADYWEQLEAGLLGPLPPMKHVVIDELHDAYPLMALYFDRLVEHADTVIVAGDPDQVCNAFSGADRAIFQKLPKRVDRDIPTVKLPVSYRCPDEHFKAAARVLSSEHQPPELTTDGPGTIHRDTPESTMRYYERDGWRLPPANEDSSPYQLWQEFGSDMLILARAGFFIDGIGAHLDREGVVYESQPDNAGNWKARLTLLQCLNLCEGYRPTRQTSILDNDYDGSDTKSVEAATRTKITADDVWRFVRHIDAEYLQGGRDNAKQALAEHRRDKGALSLAEFHEKIVTDDFWSVYGRGIDSIDELVRINARQGFTGNRIRDIVAMERAWDRYGPITADDSVRELADGTRLLTIHAAKGSEAPTTILYDGVTRRIAKDIREHKDAARNEARTWYVGLTRASDTLFIVRDALTHIWDSYLPPDLEPVATAEAAENRSRATDGGTNNRGDHN</sequence>
<dbReference type="GO" id="GO:0043138">
    <property type="term" value="F:3'-5' DNA helicase activity"/>
    <property type="evidence" value="ECO:0007669"/>
    <property type="project" value="UniProtKB-EC"/>
</dbReference>
<dbReference type="EC" id="5.6.2.4" evidence="7"/>
<dbReference type="InterPro" id="IPR014016">
    <property type="entry name" value="UvrD-like_ATP-bd"/>
</dbReference>
<evidence type="ECO:0000256" key="2">
    <source>
        <dbReference type="ARBA" id="ARBA00022801"/>
    </source>
</evidence>
<feature type="compositionally biased region" description="Polar residues" evidence="9">
    <location>
        <begin position="679"/>
        <end position="688"/>
    </location>
</feature>
<protein>
    <recommendedName>
        <fullName evidence="7">DNA 3'-5' helicase</fullName>
        <ecNumber evidence="7">5.6.2.4</ecNumber>
    </recommendedName>
</protein>
<proteinExistence type="predicted"/>
<feature type="region of interest" description="Disordered" evidence="9">
    <location>
        <begin position="345"/>
        <end position="364"/>
    </location>
</feature>
<dbReference type="Proteomes" id="UP000199079">
    <property type="component" value="Unassembled WGS sequence"/>
</dbReference>
<dbReference type="AlphaFoldDB" id="A0A1H3M4P9"/>
<evidence type="ECO:0000313" key="13">
    <source>
        <dbReference type="Proteomes" id="UP000199079"/>
    </source>
</evidence>
<evidence type="ECO:0000259" key="10">
    <source>
        <dbReference type="Pfam" id="PF00580"/>
    </source>
</evidence>
<evidence type="ECO:0000256" key="9">
    <source>
        <dbReference type="SAM" id="MobiDB-lite"/>
    </source>
</evidence>
<name>A0A1H3M4P9_9EURY</name>
<evidence type="ECO:0000256" key="6">
    <source>
        <dbReference type="ARBA" id="ARBA00034617"/>
    </source>
</evidence>
<dbReference type="OrthoDB" id="203178at2157"/>
<evidence type="ECO:0000256" key="5">
    <source>
        <dbReference type="ARBA" id="ARBA00023235"/>
    </source>
</evidence>
<organism evidence="12 13">
    <name type="scientific">Halopenitus persicus</name>
    <dbReference type="NCBI Taxonomy" id="1048396"/>
    <lineage>
        <taxon>Archaea</taxon>
        <taxon>Methanobacteriati</taxon>
        <taxon>Methanobacteriota</taxon>
        <taxon>Stenosarchaea group</taxon>
        <taxon>Halobacteria</taxon>
        <taxon>Halobacteriales</taxon>
        <taxon>Haloferacaceae</taxon>
        <taxon>Halopenitus</taxon>
    </lineage>
</organism>
<dbReference type="InterPro" id="IPR014017">
    <property type="entry name" value="DNA_helicase_UvrD-like_C"/>
</dbReference>
<dbReference type="Gene3D" id="3.40.50.300">
    <property type="entry name" value="P-loop containing nucleotide triphosphate hydrolases"/>
    <property type="match status" value="2"/>
</dbReference>
<evidence type="ECO:0000256" key="8">
    <source>
        <dbReference type="ARBA" id="ARBA00048988"/>
    </source>
</evidence>
<evidence type="ECO:0000313" key="12">
    <source>
        <dbReference type="EMBL" id="SDY71208.1"/>
    </source>
</evidence>
<accession>A0A1H3M4P9</accession>
<evidence type="ECO:0000256" key="7">
    <source>
        <dbReference type="ARBA" id="ARBA00034808"/>
    </source>
</evidence>
<dbReference type="GO" id="GO:0003677">
    <property type="term" value="F:DNA binding"/>
    <property type="evidence" value="ECO:0007669"/>
    <property type="project" value="InterPro"/>
</dbReference>
<comment type="catalytic activity">
    <reaction evidence="8">
        <text>ATP + H2O = ADP + phosphate + H(+)</text>
        <dbReference type="Rhea" id="RHEA:13065"/>
        <dbReference type="ChEBI" id="CHEBI:15377"/>
        <dbReference type="ChEBI" id="CHEBI:15378"/>
        <dbReference type="ChEBI" id="CHEBI:30616"/>
        <dbReference type="ChEBI" id="CHEBI:43474"/>
        <dbReference type="ChEBI" id="CHEBI:456216"/>
        <dbReference type="EC" id="5.6.2.4"/>
    </reaction>
</comment>
<dbReference type="Pfam" id="PF13361">
    <property type="entry name" value="UvrD_C"/>
    <property type="match status" value="1"/>
</dbReference>
<dbReference type="Pfam" id="PF00580">
    <property type="entry name" value="UvrD-helicase"/>
    <property type="match status" value="1"/>
</dbReference>
<keyword evidence="4" id="KW-0067">ATP-binding</keyword>
<keyword evidence="13" id="KW-1185">Reference proteome</keyword>
<evidence type="ECO:0000256" key="3">
    <source>
        <dbReference type="ARBA" id="ARBA00022806"/>
    </source>
</evidence>